<feature type="region of interest" description="Disordered" evidence="1">
    <location>
        <begin position="105"/>
        <end position="126"/>
    </location>
</feature>
<accession>A0A5B7HFD5</accession>
<feature type="compositionally biased region" description="Low complexity" evidence="1">
    <location>
        <begin position="116"/>
        <end position="126"/>
    </location>
</feature>
<organism evidence="2 3">
    <name type="scientific">Portunus trituberculatus</name>
    <name type="common">Swimming crab</name>
    <name type="synonym">Neptunus trituberculatus</name>
    <dbReference type="NCBI Taxonomy" id="210409"/>
    <lineage>
        <taxon>Eukaryota</taxon>
        <taxon>Metazoa</taxon>
        <taxon>Ecdysozoa</taxon>
        <taxon>Arthropoda</taxon>
        <taxon>Crustacea</taxon>
        <taxon>Multicrustacea</taxon>
        <taxon>Malacostraca</taxon>
        <taxon>Eumalacostraca</taxon>
        <taxon>Eucarida</taxon>
        <taxon>Decapoda</taxon>
        <taxon>Pleocyemata</taxon>
        <taxon>Brachyura</taxon>
        <taxon>Eubrachyura</taxon>
        <taxon>Portunoidea</taxon>
        <taxon>Portunidae</taxon>
        <taxon>Portuninae</taxon>
        <taxon>Portunus</taxon>
    </lineage>
</organism>
<sequence>MPRHGPWHRLLPRLTLPVGSPWPAHPARSGRVKVNQDELCSCSFPEKIITAKKPNQRPAAFPAGAATPSPTRPCFHASPVPRCPGTRERGVAGLESFKAAFIVPSLPSNPLPSPPRSLVNPTPLGA</sequence>
<dbReference type="AlphaFoldDB" id="A0A5B7HFD5"/>
<comment type="caution">
    <text evidence="2">The sequence shown here is derived from an EMBL/GenBank/DDBJ whole genome shotgun (WGS) entry which is preliminary data.</text>
</comment>
<protein>
    <submittedName>
        <fullName evidence="2">Uncharacterized protein</fullName>
    </submittedName>
</protein>
<evidence type="ECO:0000256" key="1">
    <source>
        <dbReference type="SAM" id="MobiDB-lite"/>
    </source>
</evidence>
<feature type="region of interest" description="Disordered" evidence="1">
    <location>
        <begin position="53"/>
        <end position="81"/>
    </location>
</feature>
<dbReference type="EMBL" id="VSRR010028266">
    <property type="protein sequence ID" value="MPC68716.1"/>
    <property type="molecule type" value="Genomic_DNA"/>
</dbReference>
<name>A0A5B7HFD5_PORTR</name>
<gene>
    <name evidence="2" type="ORF">E2C01_062922</name>
</gene>
<evidence type="ECO:0000313" key="2">
    <source>
        <dbReference type="EMBL" id="MPC68716.1"/>
    </source>
</evidence>
<evidence type="ECO:0000313" key="3">
    <source>
        <dbReference type="Proteomes" id="UP000324222"/>
    </source>
</evidence>
<keyword evidence="3" id="KW-1185">Reference proteome</keyword>
<reference evidence="2 3" key="1">
    <citation type="submission" date="2019-05" db="EMBL/GenBank/DDBJ databases">
        <title>Another draft genome of Portunus trituberculatus and its Hox gene families provides insights of decapod evolution.</title>
        <authorList>
            <person name="Jeong J.-H."/>
            <person name="Song I."/>
            <person name="Kim S."/>
            <person name="Choi T."/>
            <person name="Kim D."/>
            <person name="Ryu S."/>
            <person name="Kim W."/>
        </authorList>
    </citation>
    <scope>NUCLEOTIDE SEQUENCE [LARGE SCALE GENOMIC DNA]</scope>
    <source>
        <tissue evidence="2">Muscle</tissue>
    </source>
</reference>
<dbReference type="Proteomes" id="UP000324222">
    <property type="component" value="Unassembled WGS sequence"/>
</dbReference>
<proteinExistence type="predicted"/>